<accession>A0A8T0GX13</accession>
<protein>
    <submittedName>
        <fullName evidence="1">Uncharacterized protein</fullName>
    </submittedName>
</protein>
<reference evidence="1" key="1">
    <citation type="submission" date="2020-06" db="EMBL/GenBank/DDBJ databases">
        <title>WGS assembly of Ceratodon purpureus strain R40.</title>
        <authorList>
            <person name="Carey S.B."/>
            <person name="Jenkins J."/>
            <person name="Shu S."/>
            <person name="Lovell J.T."/>
            <person name="Sreedasyam A."/>
            <person name="Maumus F."/>
            <person name="Tiley G.P."/>
            <person name="Fernandez-Pozo N."/>
            <person name="Barry K."/>
            <person name="Chen C."/>
            <person name="Wang M."/>
            <person name="Lipzen A."/>
            <person name="Daum C."/>
            <person name="Saski C.A."/>
            <person name="Payton A.C."/>
            <person name="Mcbreen J.C."/>
            <person name="Conrad R.E."/>
            <person name="Kollar L.M."/>
            <person name="Olsson S."/>
            <person name="Huttunen S."/>
            <person name="Landis J.B."/>
            <person name="Wickett N.J."/>
            <person name="Johnson M.G."/>
            <person name="Rensing S.A."/>
            <person name="Grimwood J."/>
            <person name="Schmutz J."/>
            <person name="Mcdaniel S.F."/>
        </authorList>
    </citation>
    <scope>NUCLEOTIDE SEQUENCE</scope>
    <source>
        <strain evidence="1">R40</strain>
    </source>
</reference>
<keyword evidence="2" id="KW-1185">Reference proteome</keyword>
<name>A0A8T0GX13_CERPU</name>
<dbReference type="AlphaFoldDB" id="A0A8T0GX13"/>
<dbReference type="EMBL" id="CM026430">
    <property type="protein sequence ID" value="KAG0562809.1"/>
    <property type="molecule type" value="Genomic_DNA"/>
</dbReference>
<sequence>MAESTRQHVLHFGSAVFSSDMVMMLHVATPAICPRTHYRIIRALESVRLGQDVRWRAGKCDSQALRLYTSIEMPLPPTLLSLVITTQSSLTLLSTDTLISFSPFVLTTIIFSPSLLSLAM</sequence>
<gene>
    <name evidence="1" type="ORF">KC19_9G172700</name>
</gene>
<dbReference type="Proteomes" id="UP000822688">
    <property type="component" value="Chromosome 9"/>
</dbReference>
<comment type="caution">
    <text evidence="1">The sequence shown here is derived from an EMBL/GenBank/DDBJ whole genome shotgun (WGS) entry which is preliminary data.</text>
</comment>
<evidence type="ECO:0000313" key="2">
    <source>
        <dbReference type="Proteomes" id="UP000822688"/>
    </source>
</evidence>
<proteinExistence type="predicted"/>
<evidence type="ECO:0000313" key="1">
    <source>
        <dbReference type="EMBL" id="KAG0562809.1"/>
    </source>
</evidence>
<organism evidence="1 2">
    <name type="scientific">Ceratodon purpureus</name>
    <name type="common">Fire moss</name>
    <name type="synonym">Dicranum purpureum</name>
    <dbReference type="NCBI Taxonomy" id="3225"/>
    <lineage>
        <taxon>Eukaryota</taxon>
        <taxon>Viridiplantae</taxon>
        <taxon>Streptophyta</taxon>
        <taxon>Embryophyta</taxon>
        <taxon>Bryophyta</taxon>
        <taxon>Bryophytina</taxon>
        <taxon>Bryopsida</taxon>
        <taxon>Dicranidae</taxon>
        <taxon>Pseudoditrichales</taxon>
        <taxon>Ditrichaceae</taxon>
        <taxon>Ceratodon</taxon>
    </lineage>
</organism>